<dbReference type="InterPro" id="IPR036864">
    <property type="entry name" value="Zn2-C6_fun-type_DNA-bd_sf"/>
</dbReference>
<evidence type="ECO:0000256" key="3">
    <source>
        <dbReference type="ARBA" id="ARBA00023163"/>
    </source>
</evidence>
<dbReference type="CDD" id="cd00067">
    <property type="entry name" value="GAL4"/>
    <property type="match status" value="1"/>
</dbReference>
<dbReference type="InParanoid" id="A0A0E1S0T5"/>
<dbReference type="SUPFAM" id="SSF57701">
    <property type="entry name" value="Zn2/Cys6 DNA-binding domain"/>
    <property type="match status" value="1"/>
</dbReference>
<keyword evidence="1" id="KW-0805">Transcription regulation</keyword>
<dbReference type="OMA" id="NLARYHQ"/>
<keyword evidence="4" id="KW-0539">Nucleus</keyword>
<evidence type="ECO:0000256" key="1">
    <source>
        <dbReference type="ARBA" id="ARBA00023015"/>
    </source>
</evidence>
<keyword evidence="7" id="KW-1185">Reference proteome</keyword>
<dbReference type="GO" id="GO:0008270">
    <property type="term" value="F:zinc ion binding"/>
    <property type="evidence" value="ECO:0007669"/>
    <property type="project" value="InterPro"/>
</dbReference>
<gene>
    <name evidence="6" type="ORF">CIMG_07829</name>
</gene>
<dbReference type="Proteomes" id="UP000001261">
    <property type="component" value="Unassembled WGS sequence"/>
</dbReference>
<dbReference type="OrthoDB" id="5350673at2759"/>
<evidence type="ECO:0000313" key="6">
    <source>
        <dbReference type="EMBL" id="EAS29083.1"/>
    </source>
</evidence>
<dbReference type="InterPro" id="IPR001138">
    <property type="entry name" value="Zn2Cys6_DnaBD"/>
</dbReference>
<dbReference type="GeneID" id="4560212"/>
<dbReference type="Gene3D" id="4.10.240.10">
    <property type="entry name" value="Zn(2)-C6 fungal-type DNA-binding domain"/>
    <property type="match status" value="1"/>
</dbReference>
<evidence type="ECO:0000313" key="7">
    <source>
        <dbReference type="Proteomes" id="UP000001261"/>
    </source>
</evidence>
<dbReference type="VEuPathDB" id="FungiDB:CIMG_07829"/>
<dbReference type="PANTHER" id="PTHR47784:SF5">
    <property type="entry name" value="STEROL UPTAKE CONTROL PROTEIN 2"/>
    <property type="match status" value="1"/>
</dbReference>
<dbReference type="GO" id="GO:0003677">
    <property type="term" value="F:DNA binding"/>
    <property type="evidence" value="ECO:0007669"/>
    <property type="project" value="UniProtKB-KW"/>
</dbReference>
<feature type="domain" description="Zn(2)-C6 fungal-type" evidence="5">
    <location>
        <begin position="13"/>
        <end position="43"/>
    </location>
</feature>
<evidence type="ECO:0000256" key="4">
    <source>
        <dbReference type="ARBA" id="ARBA00023242"/>
    </source>
</evidence>
<dbReference type="SMART" id="SM00066">
    <property type="entry name" value="GAL4"/>
    <property type="match status" value="1"/>
</dbReference>
<dbReference type="PROSITE" id="PS00463">
    <property type="entry name" value="ZN2_CY6_FUNGAL_1"/>
    <property type="match status" value="1"/>
</dbReference>
<dbReference type="GO" id="GO:0001228">
    <property type="term" value="F:DNA-binding transcription activator activity, RNA polymerase II-specific"/>
    <property type="evidence" value="ECO:0007669"/>
    <property type="project" value="TreeGrafter"/>
</dbReference>
<proteinExistence type="predicted"/>
<keyword evidence="2" id="KW-0238">DNA-binding</keyword>
<dbReference type="EMBL" id="GG704913">
    <property type="protein sequence ID" value="EAS29083.1"/>
    <property type="molecule type" value="Genomic_DNA"/>
</dbReference>
<reference evidence="7" key="2">
    <citation type="journal article" date="2010" name="Genome Res.">
        <title>Population genomic sequencing of Coccidioides fungi reveals recent hybridization and transposon control.</title>
        <authorList>
            <person name="Neafsey D.E."/>
            <person name="Barker B.M."/>
            <person name="Sharpton T.J."/>
            <person name="Stajich J.E."/>
            <person name="Park D.J."/>
            <person name="Whiston E."/>
            <person name="Hung C.-Y."/>
            <person name="McMahan C."/>
            <person name="White J."/>
            <person name="Sykes S."/>
            <person name="Heiman D."/>
            <person name="Young S."/>
            <person name="Zeng Q."/>
            <person name="Abouelleil A."/>
            <person name="Aftuck L."/>
            <person name="Bessette D."/>
            <person name="Brown A."/>
            <person name="FitzGerald M."/>
            <person name="Lui A."/>
            <person name="Macdonald J.P."/>
            <person name="Priest M."/>
            <person name="Orbach M.J."/>
            <person name="Galgiani J.N."/>
            <person name="Kirkland T.N."/>
            <person name="Cole G.T."/>
            <person name="Birren B.W."/>
            <person name="Henn M.R."/>
            <person name="Taylor J.W."/>
            <person name="Rounsley S.D."/>
        </authorList>
    </citation>
    <scope>GENOME REANNOTATION</scope>
    <source>
        <strain evidence="7">RS</strain>
    </source>
</reference>
<dbReference type="KEGG" id="cim:CIMG_07829"/>
<dbReference type="AlphaFoldDB" id="A0A0E1S0T5"/>
<dbReference type="STRING" id="246410.A0A0E1S0T5"/>
<dbReference type="PROSITE" id="PS50048">
    <property type="entry name" value="ZN2_CY6_FUNGAL_2"/>
    <property type="match status" value="1"/>
</dbReference>
<evidence type="ECO:0000256" key="2">
    <source>
        <dbReference type="ARBA" id="ARBA00023125"/>
    </source>
</evidence>
<dbReference type="Pfam" id="PF00172">
    <property type="entry name" value="Zn_clus"/>
    <property type="match status" value="1"/>
</dbReference>
<reference evidence="7" key="1">
    <citation type="journal article" date="2009" name="Genome Res.">
        <title>Comparative genomic analyses of the human fungal pathogens Coccidioides and their relatives.</title>
        <authorList>
            <person name="Sharpton T.J."/>
            <person name="Stajich J.E."/>
            <person name="Rounsley S.D."/>
            <person name="Gardner M.J."/>
            <person name="Wortman J.R."/>
            <person name="Jordar V.S."/>
            <person name="Maiti R."/>
            <person name="Kodira C.D."/>
            <person name="Neafsey D.E."/>
            <person name="Zeng Q."/>
            <person name="Hung C.-Y."/>
            <person name="McMahan C."/>
            <person name="Muszewska A."/>
            <person name="Grynberg M."/>
            <person name="Mandel M.A."/>
            <person name="Kellner E.M."/>
            <person name="Barker B.M."/>
            <person name="Galgiani J.N."/>
            <person name="Orbach M.J."/>
            <person name="Kirkland T.N."/>
            <person name="Cole G.T."/>
            <person name="Henn M.R."/>
            <person name="Birren B.W."/>
            <person name="Taylor J.W."/>
        </authorList>
    </citation>
    <scope>NUCLEOTIDE SEQUENCE [LARGE SCALE GENOMIC DNA]</scope>
    <source>
        <strain evidence="7">RS</strain>
    </source>
</reference>
<dbReference type="RefSeq" id="XP_001240666.1">
    <property type="nucleotide sequence ID" value="XM_001240665.2"/>
</dbReference>
<dbReference type="PANTHER" id="PTHR47784">
    <property type="entry name" value="STEROL UPTAKE CONTROL PROTEIN 2"/>
    <property type="match status" value="1"/>
</dbReference>
<name>A0A0E1S0T5_COCIM</name>
<accession>A0A0E1S0T5</accession>
<protein>
    <recommendedName>
        <fullName evidence="5">Zn(2)-C6 fungal-type domain-containing protein</fullName>
    </recommendedName>
</protein>
<keyword evidence="3" id="KW-0804">Transcription</keyword>
<sequence>MPKRRAYHKVRGACLTCKERKVRCGLERPTCKNCSRLSRPCAYATPASRQEGAQLPLKCDSCRSRPINDVQLMHHYTAYTYLAMSNNPVLISLWKEVVPKHAFQHRFLLQGLLAVTAQHKLRDKSDDPTDLIDIANIYQQEALSTYISQLNDITEENCHALFAFSQVIVGMSYSRMSSGLGEVRISSFITNIVEIFELLKGALVVAKEAITWLRAGDLEPMLGPRPEVPLVRPSAPQHSCVGELSKLSDYISGLMDSSVESKARVESLLSTIQLLYTLFYDDCEPADRMNKIVGLPIYFDSKYIDLLRNFDHAALAILSYYGIALHQIRHIWYLDAVGARVVEAAATLVGPGWFPFLRWPQMEIGS</sequence>
<evidence type="ECO:0000259" key="5">
    <source>
        <dbReference type="PROSITE" id="PS50048"/>
    </source>
</evidence>
<dbReference type="InterPro" id="IPR053157">
    <property type="entry name" value="Sterol_Uptake_Regulator"/>
</dbReference>
<dbReference type="FunCoup" id="A0A0E1S0T5">
    <property type="interactions" value="627"/>
</dbReference>
<organism evidence="6 7">
    <name type="scientific">Coccidioides immitis (strain RS)</name>
    <name type="common">Valley fever fungus</name>
    <dbReference type="NCBI Taxonomy" id="246410"/>
    <lineage>
        <taxon>Eukaryota</taxon>
        <taxon>Fungi</taxon>
        <taxon>Dikarya</taxon>
        <taxon>Ascomycota</taxon>
        <taxon>Pezizomycotina</taxon>
        <taxon>Eurotiomycetes</taxon>
        <taxon>Eurotiomycetidae</taxon>
        <taxon>Onygenales</taxon>
        <taxon>Onygenaceae</taxon>
        <taxon>Coccidioides</taxon>
    </lineage>
</organism>